<name>A0A0F9TNX5_9ZZZZ</name>
<protein>
    <submittedName>
        <fullName evidence="1">Uncharacterized protein</fullName>
    </submittedName>
</protein>
<reference evidence="1" key="1">
    <citation type="journal article" date="2015" name="Nature">
        <title>Complex archaea that bridge the gap between prokaryotes and eukaryotes.</title>
        <authorList>
            <person name="Spang A."/>
            <person name="Saw J.H."/>
            <person name="Jorgensen S.L."/>
            <person name="Zaremba-Niedzwiedzka K."/>
            <person name="Martijn J."/>
            <person name="Lind A.E."/>
            <person name="van Eijk R."/>
            <person name="Schleper C."/>
            <person name="Guy L."/>
            <person name="Ettema T.J."/>
        </authorList>
    </citation>
    <scope>NUCLEOTIDE SEQUENCE</scope>
</reference>
<proteinExistence type="predicted"/>
<accession>A0A0F9TNX5</accession>
<organism evidence="1">
    <name type="scientific">marine sediment metagenome</name>
    <dbReference type="NCBI Taxonomy" id="412755"/>
    <lineage>
        <taxon>unclassified sequences</taxon>
        <taxon>metagenomes</taxon>
        <taxon>ecological metagenomes</taxon>
    </lineage>
</organism>
<dbReference type="EMBL" id="LAZR01001096">
    <property type="protein sequence ID" value="KKN50761.1"/>
    <property type="molecule type" value="Genomic_DNA"/>
</dbReference>
<comment type="caution">
    <text evidence="1">The sequence shown here is derived from an EMBL/GenBank/DDBJ whole genome shotgun (WGS) entry which is preliminary data.</text>
</comment>
<gene>
    <name evidence="1" type="ORF">LCGC14_0629310</name>
</gene>
<dbReference type="AlphaFoldDB" id="A0A0F9TNX5"/>
<evidence type="ECO:0000313" key="1">
    <source>
        <dbReference type="EMBL" id="KKN50761.1"/>
    </source>
</evidence>
<sequence length="72" mass="8006">MRIERDPFKGYRVYLGDGKRGGYKANDEEELIAAVKHHFGKNELGEIPGCPLCRAIHAEMAAMGRGSSWRSA</sequence>